<dbReference type="AlphaFoldDB" id="A0A0C9Y962"/>
<evidence type="ECO:0000313" key="7">
    <source>
        <dbReference type="EMBL" id="KIK04538.1"/>
    </source>
</evidence>
<evidence type="ECO:0000256" key="5">
    <source>
        <dbReference type="ARBA" id="ARBA00023242"/>
    </source>
</evidence>
<evidence type="ECO:0000256" key="2">
    <source>
        <dbReference type="ARBA" id="ARBA00008048"/>
    </source>
</evidence>
<proteinExistence type="inferred from homology"/>
<dbReference type="OrthoDB" id="10261040at2759"/>
<keyword evidence="4" id="KW-0804">Transcription</keyword>
<evidence type="ECO:0000256" key="3">
    <source>
        <dbReference type="ARBA" id="ARBA00023015"/>
    </source>
</evidence>
<feature type="region of interest" description="Disordered" evidence="6">
    <location>
        <begin position="57"/>
        <end position="115"/>
    </location>
</feature>
<name>A0A0C9Y962_9AGAR</name>
<dbReference type="Pfam" id="PF11571">
    <property type="entry name" value="Med27"/>
    <property type="match status" value="1"/>
</dbReference>
<dbReference type="STRING" id="1095629.A0A0C9Y962"/>
<dbReference type="GO" id="GO:0016592">
    <property type="term" value="C:mediator complex"/>
    <property type="evidence" value="ECO:0007669"/>
    <property type="project" value="InterPro"/>
</dbReference>
<evidence type="ECO:0000256" key="1">
    <source>
        <dbReference type="ARBA" id="ARBA00004123"/>
    </source>
</evidence>
<dbReference type="PANTHER" id="PTHR13130">
    <property type="entry name" value="34 KDA TRANSCRIPTIONAL CO-ACTIVATOR-RELATED"/>
    <property type="match status" value="1"/>
</dbReference>
<evidence type="ECO:0008006" key="9">
    <source>
        <dbReference type="Google" id="ProtNLM"/>
    </source>
</evidence>
<comment type="similarity">
    <text evidence="2">Belongs to the Mediator complex subunit 27 family.</text>
</comment>
<dbReference type="HOGENOM" id="CLU_073373_0_0_1"/>
<dbReference type="GO" id="GO:0003713">
    <property type="term" value="F:transcription coactivator activity"/>
    <property type="evidence" value="ECO:0007669"/>
    <property type="project" value="TreeGrafter"/>
</dbReference>
<evidence type="ECO:0000313" key="8">
    <source>
        <dbReference type="Proteomes" id="UP000054477"/>
    </source>
</evidence>
<sequence length="281" mass="31674">MDSTATLESQIELLTDVYNRVQMLRQVPPILLRPPVSFEPFTAQTIRGEFQRVKEVGDLIRSDPTQEALNRARKSHETDTTGLDSNPRRENRKRRRGPSPESPQPYVSVDQGRTSLFPPSATEAEVLTANTLGEYVKSFNRSNGDCRLHIWARTKGQTMGPQPKMMRFTIPNILKAYIGLVYTGSRPTVLTIIPFGPREKKAPHSQSDYSVYQQLSQQLAKMLQTEGNVSLPIVMSLLCSYRGLFIDACKSCGRVVSSEGYTPPVVRVWRGEWEARHGSCF</sequence>
<keyword evidence="8" id="KW-1185">Reference proteome</keyword>
<reference evidence="8" key="2">
    <citation type="submission" date="2015-01" db="EMBL/GenBank/DDBJ databases">
        <title>Evolutionary Origins and Diversification of the Mycorrhizal Mutualists.</title>
        <authorList>
            <consortium name="DOE Joint Genome Institute"/>
            <consortium name="Mycorrhizal Genomics Consortium"/>
            <person name="Kohler A."/>
            <person name="Kuo A."/>
            <person name="Nagy L.G."/>
            <person name="Floudas D."/>
            <person name="Copeland A."/>
            <person name="Barry K.W."/>
            <person name="Cichocki N."/>
            <person name="Veneault-Fourrey C."/>
            <person name="LaButti K."/>
            <person name="Lindquist E.A."/>
            <person name="Lipzen A."/>
            <person name="Lundell T."/>
            <person name="Morin E."/>
            <person name="Murat C."/>
            <person name="Riley R."/>
            <person name="Ohm R."/>
            <person name="Sun H."/>
            <person name="Tunlid A."/>
            <person name="Henrissat B."/>
            <person name="Grigoriev I.V."/>
            <person name="Hibbett D.S."/>
            <person name="Martin F."/>
        </authorList>
    </citation>
    <scope>NUCLEOTIDE SEQUENCE [LARGE SCALE GENOMIC DNA]</scope>
    <source>
        <strain evidence="8">LaAM-08-1</strain>
    </source>
</reference>
<dbReference type="EMBL" id="KN838568">
    <property type="protein sequence ID" value="KIK04538.1"/>
    <property type="molecule type" value="Genomic_DNA"/>
</dbReference>
<evidence type="ECO:0000256" key="6">
    <source>
        <dbReference type="SAM" id="MobiDB-lite"/>
    </source>
</evidence>
<organism evidence="7 8">
    <name type="scientific">Laccaria amethystina LaAM-08-1</name>
    <dbReference type="NCBI Taxonomy" id="1095629"/>
    <lineage>
        <taxon>Eukaryota</taxon>
        <taxon>Fungi</taxon>
        <taxon>Dikarya</taxon>
        <taxon>Basidiomycota</taxon>
        <taxon>Agaricomycotina</taxon>
        <taxon>Agaricomycetes</taxon>
        <taxon>Agaricomycetidae</taxon>
        <taxon>Agaricales</taxon>
        <taxon>Agaricineae</taxon>
        <taxon>Hydnangiaceae</taxon>
        <taxon>Laccaria</taxon>
    </lineage>
</organism>
<dbReference type="GO" id="GO:0006357">
    <property type="term" value="P:regulation of transcription by RNA polymerase II"/>
    <property type="evidence" value="ECO:0007669"/>
    <property type="project" value="TreeGrafter"/>
</dbReference>
<dbReference type="Proteomes" id="UP000054477">
    <property type="component" value="Unassembled WGS sequence"/>
</dbReference>
<accession>A0A0C9Y962</accession>
<dbReference type="PANTHER" id="PTHR13130:SF4">
    <property type="entry name" value="MEDIATOR OF RNA POLYMERASE II TRANSCRIPTION SUBUNIT 27"/>
    <property type="match status" value="1"/>
</dbReference>
<dbReference type="InterPro" id="IPR021627">
    <property type="entry name" value="Mediator_Med27"/>
</dbReference>
<evidence type="ECO:0000256" key="4">
    <source>
        <dbReference type="ARBA" id="ARBA00023163"/>
    </source>
</evidence>
<keyword evidence="3" id="KW-0805">Transcription regulation</keyword>
<protein>
    <recommendedName>
        <fullName evidence="9">Mediator of RNA polymerase II transcription subunit 27</fullName>
    </recommendedName>
</protein>
<gene>
    <name evidence="7" type="ORF">K443DRAFT_675785</name>
</gene>
<reference evidence="7 8" key="1">
    <citation type="submission" date="2014-04" db="EMBL/GenBank/DDBJ databases">
        <authorList>
            <consortium name="DOE Joint Genome Institute"/>
            <person name="Kuo A."/>
            <person name="Kohler A."/>
            <person name="Nagy L.G."/>
            <person name="Floudas D."/>
            <person name="Copeland A."/>
            <person name="Barry K.W."/>
            <person name="Cichocki N."/>
            <person name="Veneault-Fourrey C."/>
            <person name="LaButti K."/>
            <person name="Lindquist E.A."/>
            <person name="Lipzen A."/>
            <person name="Lundell T."/>
            <person name="Morin E."/>
            <person name="Murat C."/>
            <person name="Sun H."/>
            <person name="Tunlid A."/>
            <person name="Henrissat B."/>
            <person name="Grigoriev I.V."/>
            <person name="Hibbett D.S."/>
            <person name="Martin F."/>
            <person name="Nordberg H.P."/>
            <person name="Cantor M.N."/>
            <person name="Hua S.X."/>
        </authorList>
    </citation>
    <scope>NUCLEOTIDE SEQUENCE [LARGE SCALE GENOMIC DNA]</scope>
    <source>
        <strain evidence="7 8">LaAM-08-1</strain>
    </source>
</reference>
<keyword evidence="5" id="KW-0539">Nucleus</keyword>
<comment type="subcellular location">
    <subcellularLocation>
        <location evidence="1">Nucleus</location>
    </subcellularLocation>
</comment>